<gene>
    <name evidence="6" type="ORF">FPZ45_08645</name>
</gene>
<dbReference type="InterPro" id="IPR018060">
    <property type="entry name" value="HTH_AraC"/>
</dbReference>
<dbReference type="GO" id="GO:0003700">
    <property type="term" value="F:DNA-binding transcription factor activity"/>
    <property type="evidence" value="ECO:0007669"/>
    <property type="project" value="InterPro"/>
</dbReference>
<dbReference type="Gene3D" id="2.60.120.280">
    <property type="entry name" value="Regulatory protein AraC"/>
    <property type="match status" value="1"/>
</dbReference>
<keyword evidence="7" id="KW-1185">Reference proteome</keyword>
<evidence type="ECO:0000259" key="5">
    <source>
        <dbReference type="PROSITE" id="PS01124"/>
    </source>
</evidence>
<sequence>MTPDHDEFSISLNPSPSNGEIAVLFSGEALPVPLHKMGPAIHDYYLIHTVLSGYGDFTIGGASYRCSVGDSFIIFPGELFSYQADEHEPWRYAWFAFVGSGAAAALAAVGASPGNPVVKGSLNPQTRHYYDRLRNSLAEPLSAELSNLEAEGWVRLLLRQLGAGRAKEGAEPDGPATEAEQVVKRALQFLTLQYAQPISISRMASMLGYHRTYLCKLFKQSVGASPMQYLLQIRMQRAELLLSGSMPIEQVASSVGFADALYFSKKFRAWSGQSPSDYRKALRNLP</sequence>
<evidence type="ECO:0000313" key="7">
    <source>
        <dbReference type="Proteomes" id="UP000316330"/>
    </source>
</evidence>
<dbReference type="InterPro" id="IPR003313">
    <property type="entry name" value="AraC-bd"/>
</dbReference>
<organism evidence="6 7">
    <name type="scientific">Cohnella terricola</name>
    <dbReference type="NCBI Taxonomy" id="1289167"/>
    <lineage>
        <taxon>Bacteria</taxon>
        <taxon>Bacillati</taxon>
        <taxon>Bacillota</taxon>
        <taxon>Bacilli</taxon>
        <taxon>Bacillales</taxon>
        <taxon>Paenibacillaceae</taxon>
        <taxon>Cohnella</taxon>
    </lineage>
</organism>
<dbReference type="SMART" id="SM00342">
    <property type="entry name" value="HTH_ARAC"/>
    <property type="match status" value="1"/>
</dbReference>
<evidence type="ECO:0000313" key="6">
    <source>
        <dbReference type="EMBL" id="TVY01207.1"/>
    </source>
</evidence>
<dbReference type="AlphaFoldDB" id="A0A559JMV7"/>
<dbReference type="OrthoDB" id="9813413at2"/>
<dbReference type="CDD" id="cd06986">
    <property type="entry name" value="cupin_MmsR-like_N"/>
    <property type="match status" value="1"/>
</dbReference>
<evidence type="ECO:0000256" key="3">
    <source>
        <dbReference type="ARBA" id="ARBA00023159"/>
    </source>
</evidence>
<keyword evidence="4" id="KW-0804">Transcription</keyword>
<feature type="domain" description="HTH araC/xylS-type" evidence="5">
    <location>
        <begin position="184"/>
        <end position="281"/>
    </location>
</feature>
<dbReference type="PROSITE" id="PS01124">
    <property type="entry name" value="HTH_ARAC_FAMILY_2"/>
    <property type="match status" value="1"/>
</dbReference>
<evidence type="ECO:0000256" key="2">
    <source>
        <dbReference type="ARBA" id="ARBA00023125"/>
    </source>
</evidence>
<dbReference type="Pfam" id="PF12833">
    <property type="entry name" value="HTH_18"/>
    <property type="match status" value="1"/>
</dbReference>
<keyword evidence="2" id="KW-0238">DNA-binding</keyword>
<dbReference type="InterPro" id="IPR020449">
    <property type="entry name" value="Tscrpt_reg_AraC-type_HTH"/>
</dbReference>
<accession>A0A559JMV7</accession>
<dbReference type="InterPro" id="IPR018062">
    <property type="entry name" value="HTH_AraC-typ_CS"/>
</dbReference>
<dbReference type="PROSITE" id="PS00041">
    <property type="entry name" value="HTH_ARAC_FAMILY_1"/>
    <property type="match status" value="1"/>
</dbReference>
<dbReference type="PRINTS" id="PR00032">
    <property type="entry name" value="HTHARAC"/>
</dbReference>
<dbReference type="Gene3D" id="1.10.10.60">
    <property type="entry name" value="Homeodomain-like"/>
    <property type="match status" value="2"/>
</dbReference>
<dbReference type="GO" id="GO:0043565">
    <property type="term" value="F:sequence-specific DNA binding"/>
    <property type="evidence" value="ECO:0007669"/>
    <property type="project" value="InterPro"/>
</dbReference>
<comment type="caution">
    <text evidence="6">The sequence shown here is derived from an EMBL/GenBank/DDBJ whole genome shotgun (WGS) entry which is preliminary data.</text>
</comment>
<evidence type="ECO:0000256" key="1">
    <source>
        <dbReference type="ARBA" id="ARBA00023015"/>
    </source>
</evidence>
<dbReference type="Proteomes" id="UP000316330">
    <property type="component" value="Unassembled WGS sequence"/>
</dbReference>
<dbReference type="SUPFAM" id="SSF51215">
    <property type="entry name" value="Regulatory protein AraC"/>
    <property type="match status" value="1"/>
</dbReference>
<dbReference type="InterPro" id="IPR009057">
    <property type="entry name" value="Homeodomain-like_sf"/>
</dbReference>
<protein>
    <submittedName>
        <fullName evidence="6">AraC family transcriptional regulator</fullName>
    </submittedName>
</protein>
<dbReference type="RefSeq" id="WP_144700307.1">
    <property type="nucleotide sequence ID" value="NZ_VNJJ01000004.1"/>
</dbReference>
<keyword evidence="3" id="KW-0010">Activator</keyword>
<dbReference type="InterPro" id="IPR037923">
    <property type="entry name" value="HTH-like"/>
</dbReference>
<dbReference type="SUPFAM" id="SSF46689">
    <property type="entry name" value="Homeodomain-like"/>
    <property type="match status" value="2"/>
</dbReference>
<name>A0A559JMV7_9BACL</name>
<dbReference type="EMBL" id="VNJJ01000004">
    <property type="protein sequence ID" value="TVY01207.1"/>
    <property type="molecule type" value="Genomic_DNA"/>
</dbReference>
<dbReference type="InterPro" id="IPR050204">
    <property type="entry name" value="AraC_XylS_family_regulators"/>
</dbReference>
<dbReference type="Pfam" id="PF02311">
    <property type="entry name" value="AraC_binding"/>
    <property type="match status" value="1"/>
</dbReference>
<reference evidence="6 7" key="1">
    <citation type="submission" date="2019-07" db="EMBL/GenBank/DDBJ databases">
        <authorList>
            <person name="Kim J."/>
        </authorList>
    </citation>
    <scope>NUCLEOTIDE SEQUENCE [LARGE SCALE GENOMIC DNA]</scope>
    <source>
        <strain evidence="6 7">G13</strain>
    </source>
</reference>
<keyword evidence="1" id="KW-0805">Transcription regulation</keyword>
<dbReference type="PANTHER" id="PTHR46796">
    <property type="entry name" value="HTH-TYPE TRANSCRIPTIONAL ACTIVATOR RHAS-RELATED"/>
    <property type="match status" value="1"/>
</dbReference>
<proteinExistence type="predicted"/>
<evidence type="ECO:0000256" key="4">
    <source>
        <dbReference type="ARBA" id="ARBA00023163"/>
    </source>
</evidence>